<dbReference type="PRINTS" id="PR00032">
    <property type="entry name" value="HTHARAC"/>
</dbReference>
<evidence type="ECO:0000313" key="12">
    <source>
        <dbReference type="Proteomes" id="UP001343257"/>
    </source>
</evidence>
<organism evidence="11 12">
    <name type="scientific">Paenibacillus chibensis</name>
    <dbReference type="NCBI Taxonomy" id="59846"/>
    <lineage>
        <taxon>Bacteria</taxon>
        <taxon>Bacillati</taxon>
        <taxon>Bacillota</taxon>
        <taxon>Bacilli</taxon>
        <taxon>Bacillales</taxon>
        <taxon>Paenibacillaceae</taxon>
        <taxon>Paenibacillus</taxon>
    </lineage>
</organism>
<dbReference type="SUPFAM" id="SSF52172">
    <property type="entry name" value="CheY-like"/>
    <property type="match status" value="1"/>
</dbReference>
<dbReference type="EMBL" id="JARTLD010000017">
    <property type="protein sequence ID" value="MED5017158.1"/>
    <property type="molecule type" value="Genomic_DNA"/>
</dbReference>
<evidence type="ECO:0000256" key="8">
    <source>
        <dbReference type="PROSITE-ProRule" id="PRU00169"/>
    </source>
</evidence>
<dbReference type="InterPro" id="IPR018062">
    <property type="entry name" value="HTH_AraC-typ_CS"/>
</dbReference>
<dbReference type="InterPro" id="IPR018060">
    <property type="entry name" value="HTH_AraC"/>
</dbReference>
<evidence type="ECO:0000256" key="4">
    <source>
        <dbReference type="ARBA" id="ARBA00023012"/>
    </source>
</evidence>
<dbReference type="InterPro" id="IPR041522">
    <property type="entry name" value="CdaR_GGDEF"/>
</dbReference>
<dbReference type="PANTHER" id="PTHR42713:SF3">
    <property type="entry name" value="TRANSCRIPTIONAL REGULATORY PROTEIN HPTR"/>
    <property type="match status" value="1"/>
</dbReference>
<accession>A0ABU6PQK0</accession>
<proteinExistence type="predicted"/>
<dbReference type="PROSITE" id="PS50110">
    <property type="entry name" value="RESPONSE_REGULATORY"/>
    <property type="match status" value="1"/>
</dbReference>
<dbReference type="InterPro" id="IPR011006">
    <property type="entry name" value="CheY-like_superfamily"/>
</dbReference>
<dbReference type="Pfam" id="PF17853">
    <property type="entry name" value="GGDEF_2"/>
    <property type="match status" value="1"/>
</dbReference>
<dbReference type="Pfam" id="PF00072">
    <property type="entry name" value="Response_reg"/>
    <property type="match status" value="1"/>
</dbReference>
<keyword evidence="2" id="KW-0963">Cytoplasm</keyword>
<comment type="subcellular location">
    <subcellularLocation>
        <location evidence="1">Cytoplasm</location>
    </subcellularLocation>
</comment>
<dbReference type="SMART" id="SM00342">
    <property type="entry name" value="HTH_ARAC"/>
    <property type="match status" value="1"/>
</dbReference>
<dbReference type="Proteomes" id="UP001343257">
    <property type="component" value="Unassembled WGS sequence"/>
</dbReference>
<keyword evidence="7" id="KW-0804">Transcription</keyword>
<dbReference type="InterPro" id="IPR051552">
    <property type="entry name" value="HptR"/>
</dbReference>
<dbReference type="SUPFAM" id="SSF46689">
    <property type="entry name" value="Homeodomain-like"/>
    <property type="match status" value="2"/>
</dbReference>
<dbReference type="PROSITE" id="PS00041">
    <property type="entry name" value="HTH_ARAC_FAMILY_1"/>
    <property type="match status" value="1"/>
</dbReference>
<dbReference type="InterPro" id="IPR020449">
    <property type="entry name" value="Tscrpt_reg_AraC-type_HTH"/>
</dbReference>
<feature type="modified residue" description="4-aspartylphosphate" evidence="8">
    <location>
        <position position="55"/>
    </location>
</feature>
<evidence type="ECO:0000256" key="5">
    <source>
        <dbReference type="ARBA" id="ARBA00023015"/>
    </source>
</evidence>
<sequence>MPTVLIVDDESIFRKGLRHLITEMDSSWDIVGEARHGAEALEIIKQHAPDLVITDIRMPQMDGIELQNAVKEKYPHIAFVVLSGYGEFHYARESLRLGARDYLLKPIEKEELRRTLNQAYQEWAAQREADAAEAWGTETLRQMRDPLLQGFLHGSLHAHSSELLEHAGICFPHAGWYCLAANLDRDSVEDQRYSRSDPSLFTLYISQFMQEFLDQSDQQILGYAFPGRNGHVAAIINMPVTEEGEARLAQLARTLIREVKVFSNLTITIGIGSGAHDLESISGSYQQAEMALLYRLVTGGDRVIAYGQAECDRRTAADGDGLYNLKLLDQNVQEGTLERVRYNVRDWVGTLFRQTNDPKEIQRRVCHFLLHYYEIAVNRSVEMDWAGNRHMKQIMDEVFSFYSRKELEAYCEDLLVRLHQLIHQKGSGPAVHAVDAAVDYLTKHYAEAVTLSQVAEHVFLNPSYLSSLFKSTLGCSFIEFLTQKRMEEACRRLQYTDDKVAAIAEQTGFANVRHFNRVFKDQTGRTPKQYREARGEIQIEIP</sequence>
<keyword evidence="4" id="KW-0902">Two-component regulatory system</keyword>
<evidence type="ECO:0000256" key="3">
    <source>
        <dbReference type="ARBA" id="ARBA00022553"/>
    </source>
</evidence>
<dbReference type="Gene3D" id="3.40.50.2300">
    <property type="match status" value="1"/>
</dbReference>
<evidence type="ECO:0000259" key="10">
    <source>
        <dbReference type="PROSITE" id="PS50110"/>
    </source>
</evidence>
<dbReference type="RefSeq" id="WP_328276658.1">
    <property type="nucleotide sequence ID" value="NZ_JARTLD010000017.1"/>
</dbReference>
<evidence type="ECO:0000256" key="7">
    <source>
        <dbReference type="ARBA" id="ARBA00023163"/>
    </source>
</evidence>
<keyword evidence="12" id="KW-1185">Reference proteome</keyword>
<comment type="caution">
    <text evidence="11">The sequence shown here is derived from an EMBL/GenBank/DDBJ whole genome shotgun (WGS) entry which is preliminary data.</text>
</comment>
<reference evidence="11 12" key="1">
    <citation type="submission" date="2023-03" db="EMBL/GenBank/DDBJ databases">
        <title>Bacillus Genome Sequencing.</title>
        <authorList>
            <person name="Dunlap C."/>
        </authorList>
    </citation>
    <scope>NUCLEOTIDE SEQUENCE [LARGE SCALE GENOMIC DNA]</scope>
    <source>
        <strain evidence="11 12">NRS-52</strain>
    </source>
</reference>
<dbReference type="InterPro" id="IPR009057">
    <property type="entry name" value="Homeodomain-like_sf"/>
</dbReference>
<dbReference type="SMART" id="SM00448">
    <property type="entry name" value="REC"/>
    <property type="match status" value="1"/>
</dbReference>
<evidence type="ECO:0000259" key="9">
    <source>
        <dbReference type="PROSITE" id="PS01124"/>
    </source>
</evidence>
<dbReference type="Pfam" id="PF12833">
    <property type="entry name" value="HTH_18"/>
    <property type="match status" value="1"/>
</dbReference>
<dbReference type="PROSITE" id="PS01124">
    <property type="entry name" value="HTH_ARAC_FAMILY_2"/>
    <property type="match status" value="1"/>
</dbReference>
<feature type="domain" description="Response regulatory" evidence="10">
    <location>
        <begin position="3"/>
        <end position="120"/>
    </location>
</feature>
<evidence type="ECO:0000256" key="6">
    <source>
        <dbReference type="ARBA" id="ARBA00023125"/>
    </source>
</evidence>
<dbReference type="InterPro" id="IPR001789">
    <property type="entry name" value="Sig_transdc_resp-reg_receiver"/>
</dbReference>
<protein>
    <submittedName>
        <fullName evidence="11">Response regulator</fullName>
    </submittedName>
</protein>
<keyword evidence="3 8" id="KW-0597">Phosphoprotein</keyword>
<feature type="domain" description="HTH araC/xylS-type" evidence="9">
    <location>
        <begin position="435"/>
        <end position="533"/>
    </location>
</feature>
<evidence type="ECO:0000313" key="11">
    <source>
        <dbReference type="EMBL" id="MED5017158.1"/>
    </source>
</evidence>
<keyword evidence="6" id="KW-0238">DNA-binding</keyword>
<name>A0ABU6PQK0_9BACL</name>
<keyword evidence="5" id="KW-0805">Transcription regulation</keyword>
<dbReference type="PANTHER" id="PTHR42713">
    <property type="entry name" value="HISTIDINE KINASE-RELATED"/>
    <property type="match status" value="1"/>
</dbReference>
<evidence type="ECO:0000256" key="1">
    <source>
        <dbReference type="ARBA" id="ARBA00004496"/>
    </source>
</evidence>
<dbReference type="Gene3D" id="1.10.10.60">
    <property type="entry name" value="Homeodomain-like"/>
    <property type="match status" value="2"/>
</dbReference>
<gene>
    <name evidence="11" type="ORF">P9847_07520</name>
</gene>
<evidence type="ECO:0000256" key="2">
    <source>
        <dbReference type="ARBA" id="ARBA00022490"/>
    </source>
</evidence>
<dbReference type="CDD" id="cd17536">
    <property type="entry name" value="REC_YesN-like"/>
    <property type="match status" value="1"/>
</dbReference>